<protein>
    <recommendedName>
        <fullName evidence="1">Glutaredoxin-like protein</fullName>
    </recommendedName>
</protein>
<dbReference type="PANTHER" id="PTHR33558:SF1">
    <property type="entry name" value="GLUTAREDOXIN-LIKE PROTEIN C5ORF63 HOMOLOG"/>
    <property type="match status" value="1"/>
</dbReference>
<evidence type="ECO:0000313" key="3">
    <source>
        <dbReference type="EMBL" id="CAK0830961.1"/>
    </source>
</evidence>
<keyword evidence="4" id="KW-1185">Reference proteome</keyword>
<dbReference type="InterPro" id="IPR052565">
    <property type="entry name" value="Glutaredoxin-like_YDR286C"/>
</dbReference>
<gene>
    <name evidence="3" type="ORF">PCOR1329_LOCUS29428</name>
</gene>
<dbReference type="InterPro" id="IPR036249">
    <property type="entry name" value="Thioredoxin-like_sf"/>
</dbReference>
<feature type="compositionally biased region" description="Acidic residues" evidence="2">
    <location>
        <begin position="123"/>
        <end position="132"/>
    </location>
</feature>
<accession>A0ABN9SGR7</accession>
<name>A0ABN9SGR7_9DINO</name>
<evidence type="ECO:0000313" key="4">
    <source>
        <dbReference type="Proteomes" id="UP001189429"/>
    </source>
</evidence>
<feature type="compositionally biased region" description="Gly residues" evidence="2">
    <location>
        <begin position="133"/>
        <end position="146"/>
    </location>
</feature>
<proteinExistence type="inferred from homology"/>
<evidence type="ECO:0000256" key="2">
    <source>
        <dbReference type="SAM" id="MobiDB-lite"/>
    </source>
</evidence>
<evidence type="ECO:0000256" key="1">
    <source>
        <dbReference type="RuleBase" id="RU363082"/>
    </source>
</evidence>
<dbReference type="InterPro" id="IPR008554">
    <property type="entry name" value="Glutaredoxin-like"/>
</dbReference>
<dbReference type="SUPFAM" id="SSF52833">
    <property type="entry name" value="Thioredoxin-like"/>
    <property type="match status" value="1"/>
</dbReference>
<dbReference type="PANTHER" id="PTHR33558">
    <property type="entry name" value="GLUTAREDOXIN-LIKE PROTEIN C5ORF63 HOMOLOG"/>
    <property type="match status" value="1"/>
</dbReference>
<feature type="region of interest" description="Disordered" evidence="2">
    <location>
        <begin position="108"/>
        <end position="146"/>
    </location>
</feature>
<dbReference type="Gene3D" id="3.40.30.10">
    <property type="entry name" value="Glutaredoxin"/>
    <property type="match status" value="1"/>
</dbReference>
<reference evidence="3" key="1">
    <citation type="submission" date="2023-10" db="EMBL/GenBank/DDBJ databases">
        <authorList>
            <person name="Chen Y."/>
            <person name="Shah S."/>
            <person name="Dougan E. K."/>
            <person name="Thang M."/>
            <person name="Chan C."/>
        </authorList>
    </citation>
    <scope>NUCLEOTIDE SEQUENCE [LARGE SCALE GENOMIC DNA]</scope>
</reference>
<comment type="caution">
    <text evidence="3">The sequence shown here is derived from an EMBL/GenBank/DDBJ whole genome shotgun (WGS) entry which is preliminary data.</text>
</comment>
<sequence length="146" mass="15407">AAQTLKQLLLGEPASAEPTGPEAAVVPEVTLFSKPACPLCDKAEAVLRECGLAYDLRVVNIDAPGNEEWRARYWCDIPVFHVSGEYWAKHRLEPADVRSALAEAAGGAFRPRAGRPDASDFPPPEDGEEGDCGGDCGPGCCDDGGP</sequence>
<keyword evidence="1" id="KW-0813">Transport</keyword>
<comment type="similarity">
    <text evidence="1">Belongs to the glutaredoxin family.</text>
</comment>
<organism evidence="3 4">
    <name type="scientific">Prorocentrum cordatum</name>
    <dbReference type="NCBI Taxonomy" id="2364126"/>
    <lineage>
        <taxon>Eukaryota</taxon>
        <taxon>Sar</taxon>
        <taxon>Alveolata</taxon>
        <taxon>Dinophyceae</taxon>
        <taxon>Prorocentrales</taxon>
        <taxon>Prorocentraceae</taxon>
        <taxon>Prorocentrum</taxon>
    </lineage>
</organism>
<dbReference type="Pfam" id="PF05768">
    <property type="entry name" value="Glrx-like"/>
    <property type="match status" value="1"/>
</dbReference>
<dbReference type="Proteomes" id="UP001189429">
    <property type="component" value="Unassembled WGS sequence"/>
</dbReference>
<dbReference type="EMBL" id="CAUYUJ010011096">
    <property type="protein sequence ID" value="CAK0830961.1"/>
    <property type="molecule type" value="Genomic_DNA"/>
</dbReference>
<keyword evidence="1" id="KW-0249">Electron transport</keyword>
<dbReference type="PROSITE" id="PS51354">
    <property type="entry name" value="GLUTAREDOXIN_2"/>
    <property type="match status" value="1"/>
</dbReference>
<feature type="non-terminal residue" evidence="3">
    <location>
        <position position="1"/>
    </location>
</feature>